<accession>A0A7U2I183</accession>
<proteinExistence type="predicted"/>
<dbReference type="EMBL" id="CP069030">
    <property type="protein sequence ID" value="QRC98113.1"/>
    <property type="molecule type" value="Genomic_DNA"/>
</dbReference>
<dbReference type="Proteomes" id="UP000663193">
    <property type="component" value="Chromosome 8"/>
</dbReference>
<evidence type="ECO:0000313" key="2">
    <source>
        <dbReference type="Proteomes" id="UP000663193"/>
    </source>
</evidence>
<organism evidence="1 2">
    <name type="scientific">Phaeosphaeria nodorum (strain SN15 / ATCC MYA-4574 / FGSC 10173)</name>
    <name type="common">Glume blotch fungus</name>
    <name type="synonym">Parastagonospora nodorum</name>
    <dbReference type="NCBI Taxonomy" id="321614"/>
    <lineage>
        <taxon>Eukaryota</taxon>
        <taxon>Fungi</taxon>
        <taxon>Dikarya</taxon>
        <taxon>Ascomycota</taxon>
        <taxon>Pezizomycotina</taxon>
        <taxon>Dothideomycetes</taxon>
        <taxon>Pleosporomycetidae</taxon>
        <taxon>Pleosporales</taxon>
        <taxon>Pleosporineae</taxon>
        <taxon>Phaeosphaeriaceae</taxon>
        <taxon>Parastagonospora</taxon>
    </lineage>
</organism>
<keyword evidence="2" id="KW-1185">Reference proteome</keyword>
<name>A0A7U2I183_PHANO</name>
<protein>
    <submittedName>
        <fullName evidence="1">Uncharacterized protein</fullName>
    </submittedName>
</protein>
<sequence>MDSIDKHMVRKVQLCCQTAVVAAIGLQRRISCFGKPLLSRGCFCIG</sequence>
<evidence type="ECO:0000313" key="1">
    <source>
        <dbReference type="EMBL" id="QRC98113.1"/>
    </source>
</evidence>
<dbReference type="VEuPathDB" id="FungiDB:JI435_411510"/>
<reference evidence="2" key="1">
    <citation type="journal article" date="2021" name="BMC Genomics">
        <title>Chromosome-level genome assembly and manually-curated proteome of model necrotroph Parastagonospora nodorum Sn15 reveals a genome-wide trove of candidate effector homologs, and redundancy of virulence-related functions within an accessory chromosome.</title>
        <authorList>
            <person name="Bertazzoni S."/>
            <person name="Jones D.A.B."/>
            <person name="Phan H.T."/>
            <person name="Tan K.-C."/>
            <person name="Hane J.K."/>
        </authorList>
    </citation>
    <scope>NUCLEOTIDE SEQUENCE [LARGE SCALE GENOMIC DNA]</scope>
    <source>
        <strain evidence="2">SN15 / ATCC MYA-4574 / FGSC 10173)</strain>
    </source>
</reference>
<gene>
    <name evidence="1" type="ORF">JI435_411510</name>
</gene>
<dbReference type="AlphaFoldDB" id="A0A7U2I183"/>